<protein>
    <submittedName>
        <fullName evidence="2">Uncharacterized protein</fullName>
    </submittedName>
</protein>
<evidence type="ECO:0000313" key="3">
    <source>
        <dbReference type="Proteomes" id="UP001497512"/>
    </source>
</evidence>
<evidence type="ECO:0000256" key="1">
    <source>
        <dbReference type="SAM" id="MobiDB-lite"/>
    </source>
</evidence>
<reference evidence="2" key="1">
    <citation type="submission" date="2024-02" db="EMBL/GenBank/DDBJ databases">
        <authorList>
            <consortium name="ELIXIR-Norway"/>
            <consortium name="Elixir Norway"/>
        </authorList>
    </citation>
    <scope>NUCLEOTIDE SEQUENCE</scope>
</reference>
<feature type="region of interest" description="Disordered" evidence="1">
    <location>
        <begin position="93"/>
        <end position="139"/>
    </location>
</feature>
<organism evidence="2 3">
    <name type="scientific">Sphagnum troendelagicum</name>
    <dbReference type="NCBI Taxonomy" id="128251"/>
    <lineage>
        <taxon>Eukaryota</taxon>
        <taxon>Viridiplantae</taxon>
        <taxon>Streptophyta</taxon>
        <taxon>Embryophyta</taxon>
        <taxon>Bryophyta</taxon>
        <taxon>Sphagnophytina</taxon>
        <taxon>Sphagnopsida</taxon>
        <taxon>Sphagnales</taxon>
        <taxon>Sphagnaceae</taxon>
        <taxon>Sphagnum</taxon>
    </lineage>
</organism>
<dbReference type="EMBL" id="OZ019911">
    <property type="protein sequence ID" value="CAK9212519.1"/>
    <property type="molecule type" value="Genomic_DNA"/>
</dbReference>
<accession>A0ABP0U5G8</accession>
<gene>
    <name evidence="2" type="ORF">CSSPTR1EN2_LOCUS11277</name>
</gene>
<feature type="region of interest" description="Disordered" evidence="1">
    <location>
        <begin position="277"/>
        <end position="372"/>
    </location>
</feature>
<sequence length="415" mass="44426">MAMMEICSDPKDRQTSTMHEASLLALRVRKAGRSAHLGLENSNPSSGSGGGGAKALLLGGKEFSLAAKGTFVPSAHGVNKGPKETETLALERLPNKGKLTAAVPDDQAPTRALQRRQARGNDGEANGEGPQRSAPPSFYRESGLSLSFSRFSPDFYASAQGAEALLTHTIKAQFPDVHEQFRNAKALTIMASTLGEVLDIEAEDSYIKRPAGPMVTLEVLDISKLAGFIRIPSMSEGVGTVNSIRQRILYSGLPNQCRKCRKFRHCVRTCNMNLARPQEGPAYRNTPRREGLGGASAPKDLARNAMTSSRSGPPASVPTELQKKKGVPSRKDSPATMESPQLPAQLLEGGNPDFGGSAQVASSRIPDSKGLRDHKMADLPEAATCPKFELHSEKEQGTTCSPTAFIKAPLDLQAW</sequence>
<keyword evidence="3" id="KW-1185">Reference proteome</keyword>
<proteinExistence type="predicted"/>
<evidence type="ECO:0000313" key="2">
    <source>
        <dbReference type="EMBL" id="CAK9212519.1"/>
    </source>
</evidence>
<name>A0ABP0U5G8_9BRYO</name>
<dbReference type="Proteomes" id="UP001497512">
    <property type="component" value="Chromosome 19"/>
</dbReference>